<evidence type="ECO:0000313" key="1">
    <source>
        <dbReference type="EMBL" id="MBB3042090.1"/>
    </source>
</evidence>
<sequence>MTPDRDSFLALARSSPWRWTTLHFVHRSGYPGACEAWVRRPGDLLVREADGREQRVSGLPYTRGDLVAVSAEPGAVPPAPLEPVLPHLAAPVLRPDGLVAERPPSWQVDYDDPMYGNYGWVAMLDPVELSDHVDVANLRADEVAGRPVWRADLRALPGYQPRCGGNCCELLYSEAGLMSDFEGPDEVPEKWRGRSYPDHYDVALDVQTGIVVRCLPVGGSDDASWLENDIVDVDTDLDDLFA</sequence>
<dbReference type="AlphaFoldDB" id="A0A7W4VUX5"/>
<organism evidence="1 2">
    <name type="scientific">Nocardioides soli</name>
    <dbReference type="NCBI Taxonomy" id="1036020"/>
    <lineage>
        <taxon>Bacteria</taxon>
        <taxon>Bacillati</taxon>
        <taxon>Actinomycetota</taxon>
        <taxon>Actinomycetes</taxon>
        <taxon>Propionibacteriales</taxon>
        <taxon>Nocardioidaceae</taxon>
        <taxon>Nocardioides</taxon>
    </lineage>
</organism>
<gene>
    <name evidence="1" type="ORF">FHU40_001891</name>
</gene>
<reference evidence="1 2" key="1">
    <citation type="submission" date="2020-08" db="EMBL/GenBank/DDBJ databases">
        <title>Sequencing the genomes of 1000 actinobacteria strains.</title>
        <authorList>
            <person name="Klenk H.-P."/>
        </authorList>
    </citation>
    <scope>NUCLEOTIDE SEQUENCE [LARGE SCALE GENOMIC DNA]</scope>
    <source>
        <strain evidence="1 2">DSM 105498</strain>
    </source>
</reference>
<dbReference type="EMBL" id="JACHWR010000001">
    <property type="protein sequence ID" value="MBB3042090.1"/>
    <property type="molecule type" value="Genomic_DNA"/>
</dbReference>
<dbReference type="Proteomes" id="UP000589626">
    <property type="component" value="Unassembled WGS sequence"/>
</dbReference>
<comment type="caution">
    <text evidence="1">The sequence shown here is derived from an EMBL/GenBank/DDBJ whole genome shotgun (WGS) entry which is preliminary data.</text>
</comment>
<evidence type="ECO:0000313" key="2">
    <source>
        <dbReference type="Proteomes" id="UP000589626"/>
    </source>
</evidence>
<proteinExistence type="predicted"/>
<protein>
    <submittedName>
        <fullName evidence="1">Uncharacterized protein</fullName>
    </submittedName>
</protein>
<accession>A0A7W4VUX5</accession>
<dbReference type="RefSeq" id="WP_183591916.1">
    <property type="nucleotide sequence ID" value="NZ_JACHWR010000001.1"/>
</dbReference>
<keyword evidence="2" id="KW-1185">Reference proteome</keyword>
<name>A0A7W4VUX5_9ACTN</name>